<gene>
    <name evidence="2" type="ORF">OCV99_03895</name>
</gene>
<protein>
    <submittedName>
        <fullName evidence="2">Uncharacterized protein</fullName>
    </submittedName>
</protein>
<dbReference type="Proteomes" id="UP001652431">
    <property type="component" value="Unassembled WGS sequence"/>
</dbReference>
<proteinExistence type="predicted"/>
<name>A0ABT2RJW9_9FIRM</name>
<feature type="compositionally biased region" description="Polar residues" evidence="1">
    <location>
        <begin position="14"/>
        <end position="26"/>
    </location>
</feature>
<feature type="region of interest" description="Disordered" evidence="1">
    <location>
        <begin position="1"/>
        <end position="26"/>
    </location>
</feature>
<feature type="region of interest" description="Disordered" evidence="1">
    <location>
        <begin position="45"/>
        <end position="70"/>
    </location>
</feature>
<sequence length="70" mass="7810">MRNNTDGGKEETALQATSTATPNNTQGAWTEQLLFKALENLFHARPNKPREHNGVLAESQVSKYRKGAKR</sequence>
<keyword evidence="3" id="KW-1185">Reference proteome</keyword>
<organism evidence="2 3">
    <name type="scientific">Dorea acetigenes</name>
    <dbReference type="NCBI Taxonomy" id="2981787"/>
    <lineage>
        <taxon>Bacteria</taxon>
        <taxon>Bacillati</taxon>
        <taxon>Bacillota</taxon>
        <taxon>Clostridia</taxon>
        <taxon>Lachnospirales</taxon>
        <taxon>Lachnospiraceae</taxon>
        <taxon>Dorea</taxon>
    </lineage>
</organism>
<comment type="caution">
    <text evidence="2">The sequence shown here is derived from an EMBL/GenBank/DDBJ whole genome shotgun (WGS) entry which is preliminary data.</text>
</comment>
<evidence type="ECO:0000313" key="2">
    <source>
        <dbReference type="EMBL" id="MCU6685709.1"/>
    </source>
</evidence>
<accession>A0ABT2RJW9</accession>
<reference evidence="2 3" key="1">
    <citation type="journal article" date="2021" name="ISME Commun">
        <title>Automated analysis of genomic sequences facilitates high-throughput and comprehensive description of bacteria.</title>
        <authorList>
            <person name="Hitch T.C.A."/>
        </authorList>
    </citation>
    <scope>NUCLEOTIDE SEQUENCE [LARGE SCALE GENOMIC DNA]</scope>
    <source>
        <strain evidence="2 3">Sanger_03</strain>
    </source>
</reference>
<evidence type="ECO:0000313" key="3">
    <source>
        <dbReference type="Proteomes" id="UP001652431"/>
    </source>
</evidence>
<dbReference type="EMBL" id="JAOQJU010000002">
    <property type="protein sequence ID" value="MCU6685709.1"/>
    <property type="molecule type" value="Genomic_DNA"/>
</dbReference>
<dbReference type="RefSeq" id="WP_158368370.1">
    <property type="nucleotide sequence ID" value="NZ_JAOQJU010000002.1"/>
</dbReference>
<evidence type="ECO:0000256" key="1">
    <source>
        <dbReference type="SAM" id="MobiDB-lite"/>
    </source>
</evidence>